<dbReference type="InterPro" id="IPR058792">
    <property type="entry name" value="Beta-barrel_RND_2"/>
</dbReference>
<dbReference type="Gene3D" id="2.40.50.320">
    <property type="entry name" value="Copper binding periplasmic protein CusF"/>
    <property type="match status" value="1"/>
</dbReference>
<dbReference type="PANTHER" id="PTHR30097">
    <property type="entry name" value="CATION EFFLUX SYSTEM PROTEIN CUSB"/>
    <property type="match status" value="1"/>
</dbReference>
<evidence type="ECO:0000259" key="6">
    <source>
        <dbReference type="Pfam" id="PF25954"/>
    </source>
</evidence>
<keyword evidence="3" id="KW-1133">Transmembrane helix</keyword>
<dbReference type="FunFam" id="2.40.30.170:FF:000010">
    <property type="entry name" value="Efflux RND transporter periplasmic adaptor subunit"/>
    <property type="match status" value="1"/>
</dbReference>
<reference evidence="8" key="2">
    <citation type="submission" date="2020-09" db="EMBL/GenBank/DDBJ databases">
        <authorList>
            <person name="Sun Q."/>
            <person name="Zhou Y."/>
        </authorList>
    </citation>
    <scope>NUCLEOTIDE SEQUENCE</scope>
    <source>
        <strain evidence="8">CGMCC 1.15758</strain>
    </source>
</reference>
<name>A0A8J2Z1D7_9GAMM</name>
<comment type="caution">
    <text evidence="8">The sequence shown here is derived from an EMBL/GenBank/DDBJ whole genome shotgun (WGS) entry which is preliminary data.</text>
</comment>
<dbReference type="Pfam" id="PF25919">
    <property type="entry name" value="BSH_CusB"/>
    <property type="match status" value="1"/>
</dbReference>
<dbReference type="GO" id="GO:0046914">
    <property type="term" value="F:transition metal ion binding"/>
    <property type="evidence" value="ECO:0007669"/>
    <property type="project" value="TreeGrafter"/>
</dbReference>
<feature type="domain" description="Heavy metal binding" evidence="4">
    <location>
        <begin position="55"/>
        <end position="81"/>
    </location>
</feature>
<keyword evidence="3" id="KW-0812">Transmembrane</keyword>
<dbReference type="Pfam" id="PF11604">
    <property type="entry name" value="CusF_Ec"/>
    <property type="match status" value="1"/>
</dbReference>
<feature type="transmembrane region" description="Helical" evidence="3">
    <location>
        <begin position="12"/>
        <end position="33"/>
    </location>
</feature>
<evidence type="ECO:0000259" key="5">
    <source>
        <dbReference type="Pfam" id="PF25919"/>
    </source>
</evidence>
<feature type="domain" description="CusB-like barrel-sandwich hybrid" evidence="5">
    <location>
        <begin position="130"/>
        <end position="259"/>
    </location>
</feature>
<dbReference type="GO" id="GO:0016020">
    <property type="term" value="C:membrane"/>
    <property type="evidence" value="ECO:0007669"/>
    <property type="project" value="InterPro"/>
</dbReference>
<evidence type="ECO:0000256" key="2">
    <source>
        <dbReference type="ARBA" id="ARBA00022448"/>
    </source>
</evidence>
<dbReference type="EMBL" id="BMJS01000001">
    <property type="protein sequence ID" value="GGF87277.1"/>
    <property type="molecule type" value="Genomic_DNA"/>
</dbReference>
<comment type="similarity">
    <text evidence="1">Belongs to the membrane fusion protein (MFP) (TC 8.A.1) family.</text>
</comment>
<evidence type="ECO:0000256" key="1">
    <source>
        <dbReference type="ARBA" id="ARBA00009477"/>
    </source>
</evidence>
<reference evidence="8" key="1">
    <citation type="journal article" date="2014" name="Int. J. Syst. Evol. Microbiol.">
        <title>Complete genome sequence of Corynebacterium casei LMG S-19264T (=DSM 44701T), isolated from a smear-ripened cheese.</title>
        <authorList>
            <consortium name="US DOE Joint Genome Institute (JGI-PGF)"/>
            <person name="Walter F."/>
            <person name="Albersmeier A."/>
            <person name="Kalinowski J."/>
            <person name="Ruckert C."/>
        </authorList>
    </citation>
    <scope>NUCLEOTIDE SEQUENCE</scope>
    <source>
        <strain evidence="8">CGMCC 1.15758</strain>
    </source>
</reference>
<sequence>MQKEITKNKHVKLKNLGLIVLGGVIGFAIFYALPLDESKQSNKGNVDQKAEKPLYWVAPMDPNYKRDQPGKSPMGMDLVPVYAESSTANGVKISPEVMNNIGVQVEPVKYRSLRINIDALGVIKENDNYVEHVHTYENGWIRKLQVAEVGKEVTKGQLIAQIYSPKLLEAEQEFVLALQSKPATTSSETSQYTDQTDYINAAKLKLRALGISDKQITRIEKNKKADVLIDIYAPISGVVSELEAKEGMYITPDKNIMSIVDLSTVWLSAEVFPSQVQYLNIGDEISGKINGTNEIFKGKLTFISPTIDPVTRTVTIRATLDNKDQLLKPNLYMDVSILSKKLDKSLTVPSSAIVRLKDLNYVILENGQGQFSAQEVKLGLEANGYTQILAGLTTNDNIVTSSLFLIDSESNVQASLKRLNVNHQSQTKIDNISKQSTLSLYQGMGVVQKIDKEKHVIILSHEPIKALNWPAMTMPFSVSNKVSLDELKPSERIHFEFEKQANDYVITKISVH</sequence>
<dbReference type="Gene3D" id="2.40.420.20">
    <property type="match status" value="1"/>
</dbReference>
<organism evidence="8 9">
    <name type="scientific">Cysteiniphilum litorale</name>
    <dbReference type="NCBI Taxonomy" id="2056700"/>
    <lineage>
        <taxon>Bacteria</taxon>
        <taxon>Pseudomonadati</taxon>
        <taxon>Pseudomonadota</taxon>
        <taxon>Gammaproteobacteria</taxon>
        <taxon>Thiotrichales</taxon>
        <taxon>Fastidiosibacteraceae</taxon>
        <taxon>Cysteiniphilum</taxon>
    </lineage>
</organism>
<keyword evidence="3" id="KW-0472">Membrane</keyword>
<dbReference type="OrthoDB" id="9806939at2"/>
<dbReference type="AlphaFoldDB" id="A0A8J2Z1D7"/>
<proteinExistence type="inferred from homology"/>
<dbReference type="InterPro" id="IPR006143">
    <property type="entry name" value="RND_pump_MFP"/>
</dbReference>
<dbReference type="NCBIfam" id="TIGR01730">
    <property type="entry name" value="RND_mfp"/>
    <property type="match status" value="1"/>
</dbReference>
<dbReference type="InterPro" id="IPR058790">
    <property type="entry name" value="BSH_CusB"/>
</dbReference>
<evidence type="ECO:0000313" key="9">
    <source>
        <dbReference type="Proteomes" id="UP000636949"/>
    </source>
</evidence>
<dbReference type="Pfam" id="PF25954">
    <property type="entry name" value="Beta-barrel_RND_2"/>
    <property type="match status" value="1"/>
</dbReference>
<keyword evidence="9" id="KW-1185">Reference proteome</keyword>
<protein>
    <submittedName>
        <fullName evidence="8">Hemolysin D</fullName>
    </submittedName>
</protein>
<evidence type="ECO:0000259" key="7">
    <source>
        <dbReference type="Pfam" id="PF25975"/>
    </source>
</evidence>
<gene>
    <name evidence="8" type="ORF">GCM10010995_00830</name>
</gene>
<dbReference type="Proteomes" id="UP000636949">
    <property type="component" value="Unassembled WGS sequence"/>
</dbReference>
<dbReference type="InterPro" id="IPR051909">
    <property type="entry name" value="MFP_Cation_Efflux"/>
</dbReference>
<dbReference type="GO" id="GO:0022857">
    <property type="term" value="F:transmembrane transporter activity"/>
    <property type="evidence" value="ECO:0007669"/>
    <property type="project" value="InterPro"/>
</dbReference>
<dbReference type="Pfam" id="PF19335">
    <property type="entry name" value="HMBD"/>
    <property type="match status" value="1"/>
</dbReference>
<evidence type="ECO:0000256" key="3">
    <source>
        <dbReference type="SAM" id="Phobius"/>
    </source>
</evidence>
<dbReference type="Gene3D" id="2.40.50.100">
    <property type="match status" value="1"/>
</dbReference>
<dbReference type="GO" id="GO:0015679">
    <property type="term" value="P:plasma membrane copper ion transport"/>
    <property type="evidence" value="ECO:0007669"/>
    <property type="project" value="TreeGrafter"/>
</dbReference>
<dbReference type="Gene3D" id="2.40.30.170">
    <property type="match status" value="1"/>
</dbReference>
<dbReference type="RefSeq" id="WP_117001305.1">
    <property type="nucleotide sequence ID" value="NZ_BMJS01000001.1"/>
</dbReference>
<evidence type="ECO:0000259" key="4">
    <source>
        <dbReference type="Pfam" id="PF19335"/>
    </source>
</evidence>
<feature type="domain" description="CusB-like beta-barrel" evidence="6">
    <location>
        <begin position="264"/>
        <end position="339"/>
    </location>
</feature>
<dbReference type="Pfam" id="PF25975">
    <property type="entry name" value="CzcB_C"/>
    <property type="match status" value="1"/>
</dbReference>
<evidence type="ECO:0000313" key="8">
    <source>
        <dbReference type="EMBL" id="GGF87277.1"/>
    </source>
</evidence>
<dbReference type="InterPro" id="IPR042230">
    <property type="entry name" value="CusF_sf"/>
</dbReference>
<dbReference type="InterPro" id="IPR045800">
    <property type="entry name" value="HMBD"/>
</dbReference>
<dbReference type="InterPro" id="IPR021647">
    <property type="entry name" value="CusF_Ec"/>
</dbReference>
<keyword evidence="2" id="KW-0813">Transport</keyword>
<feature type="domain" description="CzcB-like C-terminal circularly permuted SH3-like" evidence="7">
    <location>
        <begin position="346"/>
        <end position="406"/>
    </location>
</feature>
<dbReference type="SUPFAM" id="SSF111369">
    <property type="entry name" value="HlyD-like secretion proteins"/>
    <property type="match status" value="1"/>
</dbReference>
<accession>A0A8J2Z1D7</accession>
<dbReference type="GO" id="GO:0030288">
    <property type="term" value="C:outer membrane-bounded periplasmic space"/>
    <property type="evidence" value="ECO:0007669"/>
    <property type="project" value="TreeGrafter"/>
</dbReference>
<dbReference type="PANTHER" id="PTHR30097:SF15">
    <property type="entry name" value="CATION EFFLUX SYSTEM PROTEIN CUSB"/>
    <property type="match status" value="1"/>
</dbReference>
<dbReference type="GO" id="GO:0060003">
    <property type="term" value="P:copper ion export"/>
    <property type="evidence" value="ECO:0007669"/>
    <property type="project" value="TreeGrafter"/>
</dbReference>
<dbReference type="InterPro" id="IPR058649">
    <property type="entry name" value="CzcB_C"/>
</dbReference>